<protein>
    <submittedName>
        <fullName evidence="6">Actin-like ATPase domain-containing protein</fullName>
    </submittedName>
</protein>
<sequence length="656" mass="72039">MPSLQMLNINTLAHLSHDIPESPETMVPTSRHRSRRRSSRLSSLTGSPSLSFMILIVFTCGLALVRPAQTCAFDRTIPPTIGISFGNTYSSVVYDVNKTTTYVPDKDNQTFIPTCVAFTETGEPFIGTAAKRQLSTHPERTVCNFRNLLLNKTDDLVTRTYEVVDNGGFPLVRIPLRNKVKTFHPEEIAGIFFQGLKDMMQEYTKKKAHLVLVSAGPADDYDERDVIKRALEIGGINESRVVRDGILGAIAYNVNGHWKRFLGWNQYEEGWLNVLTYDIGASSFRVTVMEAEDGVYEVLGESKDNWINGNAIDRELVDYVTQLHPALKEVESSILTTEMERVKKVLSSNDTAQFTFEIPSTGQTIQDTLSRDAFNLILAPYIPKIISHIDSAIHAANLTIYDIGAIIPIGGTLNIPALTSLLTHHFPPTTTIHDSIPPESVIHHGLRSIARNMDTDEYDGIVGNFDTSRLSLGVRTAGDIASPVVFRVYILPASVTRYFTTTHDDQSRAVIEMYEGDRATVANNTVVARIEVDGIPPAKRGVPQIAVTISLHDYTAGNYTFNVALTSPASPSITEGEQGPSFNRTLTGNLRPLNSTELTAIFDDLDANIAEDEVAKAGIQARLAKGEVEVGETDVVAVGDVWWDGSTSGVGGRIEL</sequence>
<dbReference type="SUPFAM" id="SSF100920">
    <property type="entry name" value="Heat shock protein 70kD (HSP70), peptide-binding domain"/>
    <property type="match status" value="1"/>
</dbReference>
<evidence type="ECO:0000313" key="6">
    <source>
        <dbReference type="EMBL" id="KAF2021357.1"/>
    </source>
</evidence>
<keyword evidence="5" id="KW-0472">Membrane</keyword>
<dbReference type="PRINTS" id="PR00301">
    <property type="entry name" value="HEATSHOCK70"/>
</dbReference>
<dbReference type="Proteomes" id="UP000799778">
    <property type="component" value="Unassembled WGS sequence"/>
</dbReference>
<dbReference type="GO" id="GO:0005524">
    <property type="term" value="F:ATP binding"/>
    <property type="evidence" value="ECO:0007669"/>
    <property type="project" value="UniProtKB-KW"/>
</dbReference>
<evidence type="ECO:0000256" key="3">
    <source>
        <dbReference type="RuleBase" id="RU003322"/>
    </source>
</evidence>
<feature type="transmembrane region" description="Helical" evidence="5">
    <location>
        <begin position="41"/>
        <end position="65"/>
    </location>
</feature>
<feature type="region of interest" description="Disordered" evidence="4">
    <location>
        <begin position="19"/>
        <end position="45"/>
    </location>
</feature>
<dbReference type="GeneID" id="54284008"/>
<dbReference type="Pfam" id="PF00012">
    <property type="entry name" value="HSP70"/>
    <property type="match status" value="1"/>
</dbReference>
<dbReference type="Gene3D" id="3.90.640.10">
    <property type="entry name" value="Actin, Chain A, domain 4"/>
    <property type="match status" value="1"/>
</dbReference>
<keyword evidence="2 3" id="KW-0067">ATP-binding</keyword>
<dbReference type="SUPFAM" id="SSF53067">
    <property type="entry name" value="Actin-like ATPase domain"/>
    <property type="match status" value="2"/>
</dbReference>
<dbReference type="InterPro" id="IPR013126">
    <property type="entry name" value="Hsp_70_fam"/>
</dbReference>
<keyword evidence="5" id="KW-1133">Transmembrane helix</keyword>
<dbReference type="GO" id="GO:0140662">
    <property type="term" value="F:ATP-dependent protein folding chaperone"/>
    <property type="evidence" value="ECO:0007669"/>
    <property type="project" value="InterPro"/>
</dbReference>
<feature type="compositionally biased region" description="Basic residues" evidence="4">
    <location>
        <begin position="30"/>
        <end position="39"/>
    </location>
</feature>
<comment type="similarity">
    <text evidence="3">Belongs to the heat shock protein 70 family.</text>
</comment>
<dbReference type="Gene3D" id="2.60.34.10">
    <property type="entry name" value="Substrate Binding Domain Of DNAk, Chain A, domain 1"/>
    <property type="match status" value="1"/>
</dbReference>
<name>A0A6A5Y8L7_9PLEO</name>
<dbReference type="EMBL" id="ML978066">
    <property type="protein sequence ID" value="KAF2021357.1"/>
    <property type="molecule type" value="Genomic_DNA"/>
</dbReference>
<dbReference type="OrthoDB" id="3789372at2759"/>
<dbReference type="PANTHER" id="PTHR19375">
    <property type="entry name" value="HEAT SHOCK PROTEIN 70KDA"/>
    <property type="match status" value="1"/>
</dbReference>
<evidence type="ECO:0000256" key="2">
    <source>
        <dbReference type="ARBA" id="ARBA00022840"/>
    </source>
</evidence>
<dbReference type="InterPro" id="IPR043129">
    <property type="entry name" value="ATPase_NBD"/>
</dbReference>
<keyword evidence="7" id="KW-1185">Reference proteome</keyword>
<gene>
    <name evidence="6" type="ORF">BU24DRAFT_417020</name>
</gene>
<evidence type="ECO:0000256" key="1">
    <source>
        <dbReference type="ARBA" id="ARBA00022741"/>
    </source>
</evidence>
<reference evidence="6" key="1">
    <citation type="journal article" date="2020" name="Stud. Mycol.">
        <title>101 Dothideomycetes genomes: a test case for predicting lifestyles and emergence of pathogens.</title>
        <authorList>
            <person name="Haridas S."/>
            <person name="Albert R."/>
            <person name="Binder M."/>
            <person name="Bloem J."/>
            <person name="Labutti K."/>
            <person name="Salamov A."/>
            <person name="Andreopoulos B."/>
            <person name="Baker S."/>
            <person name="Barry K."/>
            <person name="Bills G."/>
            <person name="Bluhm B."/>
            <person name="Cannon C."/>
            <person name="Castanera R."/>
            <person name="Culley D."/>
            <person name="Daum C."/>
            <person name="Ezra D."/>
            <person name="Gonzalez J."/>
            <person name="Henrissat B."/>
            <person name="Kuo A."/>
            <person name="Liang C."/>
            <person name="Lipzen A."/>
            <person name="Lutzoni F."/>
            <person name="Magnuson J."/>
            <person name="Mondo S."/>
            <person name="Nolan M."/>
            <person name="Ohm R."/>
            <person name="Pangilinan J."/>
            <person name="Park H.-J."/>
            <person name="Ramirez L."/>
            <person name="Alfaro M."/>
            <person name="Sun H."/>
            <person name="Tritt A."/>
            <person name="Yoshinaga Y."/>
            <person name="Zwiers L.-H."/>
            <person name="Turgeon B."/>
            <person name="Goodwin S."/>
            <person name="Spatafora J."/>
            <person name="Crous P."/>
            <person name="Grigoriev I."/>
        </authorList>
    </citation>
    <scope>NUCLEOTIDE SEQUENCE</scope>
    <source>
        <strain evidence="6">CBS 175.79</strain>
    </source>
</reference>
<dbReference type="RefSeq" id="XP_033389696.1">
    <property type="nucleotide sequence ID" value="XM_033526611.1"/>
</dbReference>
<evidence type="ECO:0000313" key="7">
    <source>
        <dbReference type="Proteomes" id="UP000799778"/>
    </source>
</evidence>
<dbReference type="AlphaFoldDB" id="A0A6A5Y8L7"/>
<keyword evidence="5" id="KW-0812">Transmembrane</keyword>
<proteinExistence type="inferred from homology"/>
<dbReference type="InterPro" id="IPR029047">
    <property type="entry name" value="HSP70_peptide-bd_sf"/>
</dbReference>
<accession>A0A6A5Y8L7</accession>
<dbReference type="Gene3D" id="3.30.420.40">
    <property type="match status" value="2"/>
</dbReference>
<keyword evidence="1 3" id="KW-0547">Nucleotide-binding</keyword>
<evidence type="ECO:0000256" key="4">
    <source>
        <dbReference type="SAM" id="MobiDB-lite"/>
    </source>
</evidence>
<evidence type="ECO:0000256" key="5">
    <source>
        <dbReference type="SAM" id="Phobius"/>
    </source>
</evidence>
<organism evidence="6 7">
    <name type="scientific">Aaosphaeria arxii CBS 175.79</name>
    <dbReference type="NCBI Taxonomy" id="1450172"/>
    <lineage>
        <taxon>Eukaryota</taxon>
        <taxon>Fungi</taxon>
        <taxon>Dikarya</taxon>
        <taxon>Ascomycota</taxon>
        <taxon>Pezizomycotina</taxon>
        <taxon>Dothideomycetes</taxon>
        <taxon>Pleosporomycetidae</taxon>
        <taxon>Pleosporales</taxon>
        <taxon>Pleosporales incertae sedis</taxon>
        <taxon>Aaosphaeria</taxon>
    </lineage>
</organism>